<sequence>MAGAKFKYRHLSRSSSHRQALLRNLVTSLFKHESISTTWHKAKEAQRMAEKLVTLAKKDTEATRRRAHQIFYTPHEMVPKLFGPIRERYLDRPGGYTRVLRIEPLKEDQAESAILELVDGPRDLRFAMTAKTLARLPETRKMNELTAKNVQKVTQFRKDGMDSLRDMVKKMRVADKGWDEKLPEPKRVYQEEKSRKDMHYP</sequence>
<dbReference type="GO" id="GO:0005762">
    <property type="term" value="C:mitochondrial large ribosomal subunit"/>
    <property type="evidence" value="ECO:0007669"/>
    <property type="project" value="TreeGrafter"/>
</dbReference>
<keyword evidence="3 8" id="KW-0689">Ribosomal protein</keyword>
<evidence type="ECO:0000313" key="11">
    <source>
        <dbReference type="Proteomes" id="UP000799757"/>
    </source>
</evidence>
<dbReference type="OrthoDB" id="275000at2759"/>
<dbReference type="HAMAP" id="MF_01368">
    <property type="entry name" value="Ribosomal_bL17"/>
    <property type="match status" value="1"/>
</dbReference>
<evidence type="ECO:0000256" key="7">
    <source>
        <dbReference type="ARBA" id="ARBA00037226"/>
    </source>
</evidence>
<dbReference type="FunFam" id="3.90.1030.10:FF:000005">
    <property type="entry name" value="Probable 50S ribosomal protein L17"/>
    <property type="match status" value="1"/>
</dbReference>
<dbReference type="InterPro" id="IPR036373">
    <property type="entry name" value="Ribosomal_bL17_sf"/>
</dbReference>
<dbReference type="SUPFAM" id="SSF64263">
    <property type="entry name" value="Prokaryotic ribosomal protein L17"/>
    <property type="match status" value="1"/>
</dbReference>
<dbReference type="InterPro" id="IPR047859">
    <property type="entry name" value="Ribosomal_bL17_CS"/>
</dbReference>
<evidence type="ECO:0000256" key="8">
    <source>
        <dbReference type="RuleBase" id="RU000660"/>
    </source>
</evidence>
<evidence type="ECO:0000256" key="6">
    <source>
        <dbReference type="ARBA" id="ARBA00035290"/>
    </source>
</evidence>
<accession>A0A6A6XAX6</accession>
<evidence type="ECO:0000256" key="2">
    <source>
        <dbReference type="ARBA" id="ARBA00008777"/>
    </source>
</evidence>
<comment type="subcellular location">
    <subcellularLocation>
        <location evidence="1">Mitochondrion</location>
    </subcellularLocation>
</comment>
<dbReference type="EMBL" id="MU001922">
    <property type="protein sequence ID" value="KAF2793576.1"/>
    <property type="molecule type" value="Genomic_DNA"/>
</dbReference>
<dbReference type="Proteomes" id="UP000799757">
    <property type="component" value="Unassembled WGS sequence"/>
</dbReference>
<dbReference type="NCBIfam" id="TIGR00059">
    <property type="entry name" value="L17"/>
    <property type="match status" value="1"/>
</dbReference>
<name>A0A6A6XAX6_9PLEO</name>
<dbReference type="InterPro" id="IPR000456">
    <property type="entry name" value="Ribosomal_bL17"/>
</dbReference>
<keyword evidence="5 8" id="KW-0687">Ribonucleoprotein</keyword>
<evidence type="ECO:0000256" key="1">
    <source>
        <dbReference type="ARBA" id="ARBA00004173"/>
    </source>
</evidence>
<reference evidence="10" key="1">
    <citation type="journal article" date="2020" name="Stud. Mycol.">
        <title>101 Dothideomycetes genomes: a test case for predicting lifestyles and emergence of pathogens.</title>
        <authorList>
            <person name="Haridas S."/>
            <person name="Albert R."/>
            <person name="Binder M."/>
            <person name="Bloem J."/>
            <person name="Labutti K."/>
            <person name="Salamov A."/>
            <person name="Andreopoulos B."/>
            <person name="Baker S."/>
            <person name="Barry K."/>
            <person name="Bills G."/>
            <person name="Bluhm B."/>
            <person name="Cannon C."/>
            <person name="Castanera R."/>
            <person name="Culley D."/>
            <person name="Daum C."/>
            <person name="Ezra D."/>
            <person name="Gonzalez J."/>
            <person name="Henrissat B."/>
            <person name="Kuo A."/>
            <person name="Liang C."/>
            <person name="Lipzen A."/>
            <person name="Lutzoni F."/>
            <person name="Magnuson J."/>
            <person name="Mondo S."/>
            <person name="Nolan M."/>
            <person name="Ohm R."/>
            <person name="Pangilinan J."/>
            <person name="Park H.-J."/>
            <person name="Ramirez L."/>
            <person name="Alfaro M."/>
            <person name="Sun H."/>
            <person name="Tritt A."/>
            <person name="Yoshinaga Y."/>
            <person name="Zwiers L.-H."/>
            <person name="Turgeon B."/>
            <person name="Goodwin S."/>
            <person name="Spatafora J."/>
            <person name="Crous P."/>
            <person name="Grigoriev I."/>
        </authorList>
    </citation>
    <scope>NUCLEOTIDE SEQUENCE</scope>
    <source>
        <strain evidence="10">CBS 109.77</strain>
    </source>
</reference>
<dbReference type="GO" id="GO:0006412">
    <property type="term" value="P:translation"/>
    <property type="evidence" value="ECO:0007669"/>
    <property type="project" value="InterPro"/>
</dbReference>
<evidence type="ECO:0000313" key="10">
    <source>
        <dbReference type="EMBL" id="KAF2793576.1"/>
    </source>
</evidence>
<keyword evidence="4" id="KW-0496">Mitochondrion</keyword>
<comment type="function">
    <text evidence="7">Component of the mitochondrial ribosome (mitoribosome), a dedicated translation machinery responsible for the synthesis of mitochondrial genome-encoded proteins, including at least some of the essential transmembrane subunits of the mitochondrial respiratory chain. The mitoribosomes are attached to the mitochondrial inner membrane and translation products are cotranslationally integrated into the membrane.</text>
</comment>
<comment type="similarity">
    <text evidence="2 8">Belongs to the bacterial ribosomal protein bL17 family.</text>
</comment>
<evidence type="ECO:0000256" key="5">
    <source>
        <dbReference type="ARBA" id="ARBA00023274"/>
    </source>
</evidence>
<protein>
    <recommendedName>
        <fullName evidence="6">Large ribosomal subunit protein bL17m</fullName>
    </recommendedName>
</protein>
<dbReference type="AlphaFoldDB" id="A0A6A6XAX6"/>
<organism evidence="10 11">
    <name type="scientific">Melanomma pulvis-pyrius CBS 109.77</name>
    <dbReference type="NCBI Taxonomy" id="1314802"/>
    <lineage>
        <taxon>Eukaryota</taxon>
        <taxon>Fungi</taxon>
        <taxon>Dikarya</taxon>
        <taxon>Ascomycota</taxon>
        <taxon>Pezizomycotina</taxon>
        <taxon>Dothideomycetes</taxon>
        <taxon>Pleosporomycetidae</taxon>
        <taxon>Pleosporales</taxon>
        <taxon>Melanommataceae</taxon>
        <taxon>Melanomma</taxon>
    </lineage>
</organism>
<dbReference type="PANTHER" id="PTHR14413">
    <property type="entry name" value="RIBOSOMAL PROTEIN L17"/>
    <property type="match status" value="1"/>
</dbReference>
<keyword evidence="11" id="KW-1185">Reference proteome</keyword>
<feature type="region of interest" description="Disordered" evidence="9">
    <location>
        <begin position="181"/>
        <end position="201"/>
    </location>
</feature>
<evidence type="ECO:0000256" key="4">
    <source>
        <dbReference type="ARBA" id="ARBA00023128"/>
    </source>
</evidence>
<dbReference type="Pfam" id="PF01196">
    <property type="entry name" value="Ribosomal_L17"/>
    <property type="match status" value="1"/>
</dbReference>
<evidence type="ECO:0000256" key="3">
    <source>
        <dbReference type="ARBA" id="ARBA00022980"/>
    </source>
</evidence>
<dbReference type="PANTHER" id="PTHR14413:SF16">
    <property type="entry name" value="LARGE RIBOSOMAL SUBUNIT PROTEIN BL17M"/>
    <property type="match status" value="1"/>
</dbReference>
<evidence type="ECO:0000256" key="9">
    <source>
        <dbReference type="SAM" id="MobiDB-lite"/>
    </source>
</evidence>
<dbReference type="GO" id="GO:0003735">
    <property type="term" value="F:structural constituent of ribosome"/>
    <property type="evidence" value="ECO:0007669"/>
    <property type="project" value="InterPro"/>
</dbReference>
<proteinExistence type="inferred from homology"/>
<dbReference type="Gene3D" id="3.90.1030.10">
    <property type="entry name" value="Ribosomal protein L17"/>
    <property type="match status" value="1"/>
</dbReference>
<gene>
    <name evidence="10" type="ORF">K505DRAFT_276765</name>
</gene>
<dbReference type="PROSITE" id="PS01167">
    <property type="entry name" value="RIBOSOMAL_L17"/>
    <property type="match status" value="1"/>
</dbReference>